<evidence type="ECO:0000256" key="5">
    <source>
        <dbReference type="ARBA" id="ARBA00023136"/>
    </source>
</evidence>
<dbReference type="PANTHER" id="PTHR12668">
    <property type="entry name" value="TRANSMEMBRANE PROTEIN 14, 15"/>
    <property type="match status" value="1"/>
</dbReference>
<dbReference type="Gene3D" id="1.10.10.1740">
    <property type="entry name" value="Transmembrane protein 14-like"/>
    <property type="match status" value="1"/>
</dbReference>
<dbReference type="Proteomes" id="UP000094336">
    <property type="component" value="Unassembled WGS sequence"/>
</dbReference>
<keyword evidence="4 6" id="KW-1133">Transmembrane helix</keyword>
<evidence type="ECO:0000256" key="1">
    <source>
        <dbReference type="ARBA" id="ARBA00004370"/>
    </source>
</evidence>
<name>A0A1E3QSI2_9ASCO</name>
<dbReference type="AlphaFoldDB" id="A0A1E3QSI2"/>
<evidence type="ECO:0000313" key="7">
    <source>
        <dbReference type="EMBL" id="ODQ80663.1"/>
    </source>
</evidence>
<keyword evidence="8" id="KW-1185">Reference proteome</keyword>
<feature type="transmembrane region" description="Helical" evidence="6">
    <location>
        <begin position="80"/>
        <end position="98"/>
    </location>
</feature>
<feature type="transmembrane region" description="Helical" evidence="6">
    <location>
        <begin position="29"/>
        <end position="46"/>
    </location>
</feature>
<dbReference type="Pfam" id="PF03647">
    <property type="entry name" value="Tmemb_14"/>
    <property type="match status" value="1"/>
</dbReference>
<proteinExistence type="inferred from homology"/>
<dbReference type="RefSeq" id="XP_018985991.1">
    <property type="nucleotide sequence ID" value="XM_019130413.1"/>
</dbReference>
<evidence type="ECO:0000256" key="4">
    <source>
        <dbReference type="ARBA" id="ARBA00022989"/>
    </source>
</evidence>
<organism evidence="7 8">
    <name type="scientific">Babjeviella inositovora NRRL Y-12698</name>
    <dbReference type="NCBI Taxonomy" id="984486"/>
    <lineage>
        <taxon>Eukaryota</taxon>
        <taxon>Fungi</taxon>
        <taxon>Dikarya</taxon>
        <taxon>Ascomycota</taxon>
        <taxon>Saccharomycotina</taxon>
        <taxon>Pichiomycetes</taxon>
        <taxon>Serinales incertae sedis</taxon>
        <taxon>Babjeviella</taxon>
    </lineage>
</organism>
<comment type="similarity">
    <text evidence="2">Belongs to the TMEM14 family.</text>
</comment>
<keyword evidence="5 6" id="KW-0472">Membrane</keyword>
<dbReference type="OrthoDB" id="5620at2759"/>
<protein>
    <submittedName>
        <fullName evidence="7">Uncharacterized protein</fullName>
    </submittedName>
</protein>
<feature type="transmembrane region" description="Helical" evidence="6">
    <location>
        <begin position="53"/>
        <end position="74"/>
    </location>
</feature>
<evidence type="ECO:0000256" key="3">
    <source>
        <dbReference type="ARBA" id="ARBA00022692"/>
    </source>
</evidence>
<dbReference type="InterPro" id="IPR005349">
    <property type="entry name" value="TMEM14"/>
</dbReference>
<dbReference type="GeneID" id="30148266"/>
<evidence type="ECO:0000256" key="6">
    <source>
        <dbReference type="SAM" id="Phobius"/>
    </source>
</evidence>
<gene>
    <name evidence="7" type="ORF">BABINDRAFT_166265</name>
</gene>
<evidence type="ECO:0000313" key="8">
    <source>
        <dbReference type="Proteomes" id="UP000094336"/>
    </source>
</evidence>
<dbReference type="InterPro" id="IPR044890">
    <property type="entry name" value="TMEM14_sf"/>
</dbReference>
<reference evidence="8" key="1">
    <citation type="submission" date="2016-05" db="EMBL/GenBank/DDBJ databases">
        <title>Comparative genomics of biotechnologically important yeasts.</title>
        <authorList>
            <consortium name="DOE Joint Genome Institute"/>
            <person name="Riley R."/>
            <person name="Haridas S."/>
            <person name="Wolfe K.H."/>
            <person name="Lopes M.R."/>
            <person name="Hittinger C.T."/>
            <person name="Goker M."/>
            <person name="Salamov A."/>
            <person name="Wisecaver J."/>
            <person name="Long T.M."/>
            <person name="Aerts A.L."/>
            <person name="Barry K."/>
            <person name="Choi C."/>
            <person name="Clum A."/>
            <person name="Coughlan A.Y."/>
            <person name="Deshpande S."/>
            <person name="Douglass A.P."/>
            <person name="Hanson S.J."/>
            <person name="Klenk H.-P."/>
            <person name="Labutti K."/>
            <person name="Lapidus A."/>
            <person name="Lindquist E."/>
            <person name="Lipzen A."/>
            <person name="Meier-Kolthoff J.P."/>
            <person name="Ohm R.A."/>
            <person name="Otillar R.P."/>
            <person name="Pangilinan J."/>
            <person name="Peng Y."/>
            <person name="Rokas A."/>
            <person name="Rosa C.A."/>
            <person name="Scheuner C."/>
            <person name="Sibirny A.A."/>
            <person name="Slot J.C."/>
            <person name="Stielow J.B."/>
            <person name="Sun H."/>
            <person name="Kurtzman C.P."/>
            <person name="Blackwell M."/>
            <person name="Grigoriev I.V."/>
            <person name="Jeffries T.W."/>
        </authorList>
    </citation>
    <scope>NUCLEOTIDE SEQUENCE [LARGE SCALE GENOMIC DNA]</scope>
    <source>
        <strain evidence="8">NRRL Y-12698</strain>
    </source>
</reference>
<dbReference type="GO" id="GO:0016020">
    <property type="term" value="C:membrane"/>
    <property type="evidence" value="ECO:0007669"/>
    <property type="project" value="UniProtKB-SubCell"/>
</dbReference>
<dbReference type="EMBL" id="KV454429">
    <property type="protein sequence ID" value="ODQ80663.1"/>
    <property type="molecule type" value="Genomic_DNA"/>
</dbReference>
<comment type="subcellular location">
    <subcellularLocation>
        <location evidence="1">Membrane</location>
    </subcellularLocation>
</comment>
<keyword evidence="3 6" id="KW-0812">Transmembrane</keyword>
<accession>A0A1E3QSI2</accession>
<dbReference type="PANTHER" id="PTHR12668:SF53">
    <property type="entry name" value="TMEM14 PROTEIN HOMOLOG YJR085C"/>
    <property type="match status" value="1"/>
</dbReference>
<sequence length="108" mass="11208">MEHPAFTLSGLCLVGGIMGYVRKGSLPSMLGGVGVGLVYGAAGYLLKENMDYGIHLALGASSVLLAAGSARAAATRFRKPVPLLLFGIGGLSTVYYCIKYNQFYGSGL</sequence>
<evidence type="ECO:0000256" key="2">
    <source>
        <dbReference type="ARBA" id="ARBA00007590"/>
    </source>
</evidence>